<organism evidence="2 3">
    <name type="scientific">Lithocarpus litseifolius</name>
    <dbReference type="NCBI Taxonomy" id="425828"/>
    <lineage>
        <taxon>Eukaryota</taxon>
        <taxon>Viridiplantae</taxon>
        <taxon>Streptophyta</taxon>
        <taxon>Embryophyta</taxon>
        <taxon>Tracheophyta</taxon>
        <taxon>Spermatophyta</taxon>
        <taxon>Magnoliopsida</taxon>
        <taxon>eudicotyledons</taxon>
        <taxon>Gunneridae</taxon>
        <taxon>Pentapetalae</taxon>
        <taxon>rosids</taxon>
        <taxon>fabids</taxon>
        <taxon>Fagales</taxon>
        <taxon>Fagaceae</taxon>
        <taxon>Lithocarpus</taxon>
    </lineage>
</organism>
<accession>A0AAW2BGS6</accession>
<name>A0AAW2BGS6_9ROSI</name>
<feature type="compositionally biased region" description="Pro residues" evidence="1">
    <location>
        <begin position="24"/>
        <end position="39"/>
    </location>
</feature>
<dbReference type="PANTHER" id="PTHR34546:SF3">
    <property type="entry name" value="OS06G0153600 PROTEIN"/>
    <property type="match status" value="1"/>
</dbReference>
<feature type="region of interest" description="Disordered" evidence="1">
    <location>
        <begin position="190"/>
        <end position="217"/>
    </location>
</feature>
<protein>
    <submittedName>
        <fullName evidence="2">Uncharacterized protein</fullName>
    </submittedName>
</protein>
<feature type="compositionally biased region" description="Low complexity" evidence="1">
    <location>
        <begin position="40"/>
        <end position="54"/>
    </location>
</feature>
<dbReference type="EMBL" id="JAZDWU010000012">
    <property type="protein sequence ID" value="KAK9984773.1"/>
    <property type="molecule type" value="Genomic_DNA"/>
</dbReference>
<feature type="region of interest" description="Disordered" evidence="1">
    <location>
        <begin position="360"/>
        <end position="443"/>
    </location>
</feature>
<dbReference type="PANTHER" id="PTHR34546">
    <property type="entry name" value="OS06G0153600 PROTEIN"/>
    <property type="match status" value="1"/>
</dbReference>
<feature type="compositionally biased region" description="Low complexity" evidence="1">
    <location>
        <begin position="197"/>
        <end position="206"/>
    </location>
</feature>
<feature type="compositionally biased region" description="Low complexity" evidence="1">
    <location>
        <begin position="148"/>
        <end position="163"/>
    </location>
</feature>
<feature type="compositionally biased region" description="Low complexity" evidence="1">
    <location>
        <begin position="374"/>
        <end position="385"/>
    </location>
</feature>
<feature type="compositionally biased region" description="Acidic residues" evidence="1">
    <location>
        <begin position="207"/>
        <end position="217"/>
    </location>
</feature>
<feature type="region of interest" description="Disordered" evidence="1">
    <location>
        <begin position="20"/>
        <end position="164"/>
    </location>
</feature>
<proteinExistence type="predicted"/>
<dbReference type="AlphaFoldDB" id="A0AAW2BGS6"/>
<evidence type="ECO:0000313" key="3">
    <source>
        <dbReference type="Proteomes" id="UP001459277"/>
    </source>
</evidence>
<feature type="compositionally biased region" description="Polar residues" evidence="1">
    <location>
        <begin position="360"/>
        <end position="373"/>
    </location>
</feature>
<feature type="compositionally biased region" description="Low complexity" evidence="1">
    <location>
        <begin position="310"/>
        <end position="320"/>
    </location>
</feature>
<reference evidence="2 3" key="1">
    <citation type="submission" date="2024-01" db="EMBL/GenBank/DDBJ databases">
        <title>A telomere-to-telomere, gap-free genome of sweet tea (Lithocarpus litseifolius).</title>
        <authorList>
            <person name="Zhou J."/>
        </authorList>
    </citation>
    <scope>NUCLEOTIDE SEQUENCE [LARGE SCALE GENOMIC DNA]</scope>
    <source>
        <strain evidence="2">Zhou-2022a</strain>
        <tissue evidence="2">Leaf</tissue>
    </source>
</reference>
<evidence type="ECO:0000256" key="1">
    <source>
        <dbReference type="SAM" id="MobiDB-lite"/>
    </source>
</evidence>
<keyword evidence="3" id="KW-1185">Reference proteome</keyword>
<dbReference type="Proteomes" id="UP001459277">
    <property type="component" value="Unassembled WGS sequence"/>
</dbReference>
<evidence type="ECO:0000313" key="2">
    <source>
        <dbReference type="EMBL" id="KAK9984773.1"/>
    </source>
</evidence>
<feature type="compositionally biased region" description="Pro residues" evidence="1">
    <location>
        <begin position="55"/>
        <end position="76"/>
    </location>
</feature>
<dbReference type="PRINTS" id="PR01217">
    <property type="entry name" value="PRICHEXTENSN"/>
</dbReference>
<sequence>MDPRYCEERLRDEVIYLHSLWHQGPPPRPTPTPTPPPLYHTPTPTFYYQQQHTPTPTPPLPIPNPNPNPNPNPTPHYPLYHHQHQYHQHPPIPQPQQRQQQPLFTQSGKRFRESDPPPDSGPQWPGLKDPPPQTSSGSAWPPMKKKPTLPTATTTTTTTTTQPLSAESQAYQIQHKAFQPCREFLLVKDEDGDEASQDGSSSSSENEQVDEEEEEEDDELSFFFKLFSEDSELRGYYLKNRDNGDFYCLVCGAIGKKAWKKFKGCVSLLHHSTSILKTKRKRAHRAFAQVVCKLLTWDFHRIPNIVFKPQPQSQPLQLQGGPEGIADDSKDDSDDVKKDNAAASANGIEQFDNSISVVTVSNGENANPNHPQHTPTSISNPNSSPHYPLHHHHCLAPFPQPQLPTQTRKRVGESDPPLDSGPEWPCPQDPPSETSSGWHSMKKPVSTLQPLSAEDQAGQMQYKALQPCREFLLAKNEDEDKTSEDGNSEEDGEELHFFLKLFSEDRELRSYYEKCYESGDFYCLVCCGTGKTVWKKFKGCVGLLQHSTSILKTKRKHAHRAFAQVICKVLGWDLHRLPTRLGSSSASHYCVGLPQLQGDTQEIADDSKDDDDVVKKLNAAACVNGNIGETNAVSVAASSGEVAAASVNGIEQLENSTSVITVSNGEKAFFINGNSDSGENMVSVDGDHSNAIDKEGF</sequence>
<feature type="region of interest" description="Disordered" evidence="1">
    <location>
        <begin position="310"/>
        <end position="338"/>
    </location>
</feature>
<gene>
    <name evidence="2" type="ORF">SO802_034298</name>
</gene>
<comment type="caution">
    <text evidence="2">The sequence shown here is derived from an EMBL/GenBank/DDBJ whole genome shotgun (WGS) entry which is preliminary data.</text>
</comment>
<feature type="compositionally biased region" description="Acidic residues" evidence="1">
    <location>
        <begin position="325"/>
        <end position="334"/>
    </location>
</feature>